<feature type="chain" id="PRO_5017686759" description="DUF3996 domain-containing protein" evidence="1">
    <location>
        <begin position="23"/>
        <end position="151"/>
    </location>
</feature>
<evidence type="ECO:0000313" key="2">
    <source>
        <dbReference type="EMBL" id="RFT16555.1"/>
    </source>
</evidence>
<name>A0A3E2BP91_9BACT</name>
<dbReference type="EMBL" id="QUAH01000003">
    <property type="protein sequence ID" value="RFT16555.1"/>
    <property type="molecule type" value="Genomic_DNA"/>
</dbReference>
<comment type="caution">
    <text evidence="2">The sequence shown here is derived from an EMBL/GenBank/DDBJ whole genome shotgun (WGS) entry which is preliminary data.</text>
</comment>
<accession>A0A3E2BP91</accession>
<organism evidence="2 3">
    <name type="scientific">Candidatus Saccharicenans subterraneus</name>
    <dbReference type="NCBI Taxonomy" id="2508984"/>
    <lineage>
        <taxon>Bacteria</taxon>
        <taxon>Candidatus Aminicenantota</taxon>
        <taxon>Candidatus Aminicenantia</taxon>
        <taxon>Candidatus Aminicenantales</taxon>
        <taxon>Candidatus Saccharicenantaceae</taxon>
        <taxon>Candidatus Saccharicenans</taxon>
    </lineage>
</organism>
<reference evidence="2 3" key="1">
    <citation type="submission" date="2018-08" db="EMBL/GenBank/DDBJ databases">
        <title>Genome analysis of the thermophilic bacterium of the candidate phylum Aminicenantes from deep subsurface aquifer revealed its physiology and ecological role.</title>
        <authorList>
            <person name="Kadnikov V.V."/>
            <person name="Mardanov A.V."/>
            <person name="Beletsky A.V."/>
            <person name="Karnachuk O.V."/>
            <person name="Ravin N.V."/>
        </authorList>
    </citation>
    <scope>NUCLEOTIDE SEQUENCE [LARGE SCALE GENOMIC DNA]</scope>
    <source>
        <strain evidence="2">BY38</strain>
    </source>
</reference>
<proteinExistence type="predicted"/>
<evidence type="ECO:0008006" key="4">
    <source>
        <dbReference type="Google" id="ProtNLM"/>
    </source>
</evidence>
<evidence type="ECO:0000313" key="3">
    <source>
        <dbReference type="Proteomes" id="UP000257323"/>
    </source>
</evidence>
<sequence>MKKIAILSVMVLVLMMAVPGQAQQKKFGLGIILGEPTGLIAKYWTGRTTAFDIAGSWSFAGEDSFHLHADYLFHSFNIFKVDKGQLPLYYGIGARLSLQDQTRFGIRIPVGLSYMFEKTPIDIFVEIGPVMDVVPATELHILGFIGFRYYF</sequence>
<protein>
    <recommendedName>
        <fullName evidence="4">DUF3996 domain-containing protein</fullName>
    </recommendedName>
</protein>
<dbReference type="Proteomes" id="UP000257323">
    <property type="component" value="Unassembled WGS sequence"/>
</dbReference>
<feature type="signal peptide" evidence="1">
    <location>
        <begin position="1"/>
        <end position="22"/>
    </location>
</feature>
<gene>
    <name evidence="2" type="ORF">OP8BY_1733</name>
</gene>
<dbReference type="AlphaFoldDB" id="A0A3E2BP91"/>
<evidence type="ECO:0000256" key="1">
    <source>
        <dbReference type="SAM" id="SignalP"/>
    </source>
</evidence>
<keyword evidence="1" id="KW-0732">Signal</keyword>